<reference evidence="6 7" key="1">
    <citation type="submission" date="2019-04" db="EMBL/GenBank/DDBJ databases">
        <title>Genome of a novel bacterium Candidatus Jettenia ecosi reconstructed from metagenome of an anammox bioreactor.</title>
        <authorList>
            <person name="Mardanov A.V."/>
            <person name="Beletsky A.V."/>
            <person name="Ravin N.V."/>
            <person name="Botchkova E.A."/>
            <person name="Litti Y.V."/>
            <person name="Nozhevnikova A.N."/>
        </authorList>
    </citation>
    <scope>NUCLEOTIDE SEQUENCE [LARGE SCALE GENOMIC DNA]</scope>
    <source>
        <strain evidence="6">J2</strain>
    </source>
</reference>
<dbReference type="InterPro" id="IPR000055">
    <property type="entry name" value="Restrct_endonuc_typeI_TRD"/>
</dbReference>
<dbReference type="InterPro" id="IPR052021">
    <property type="entry name" value="Type-I_RS_S_subunit"/>
</dbReference>
<dbReference type="Pfam" id="PF01420">
    <property type="entry name" value="Methylase_S"/>
    <property type="match status" value="1"/>
</dbReference>
<dbReference type="AlphaFoldDB" id="A0A533Q802"/>
<protein>
    <submittedName>
        <fullName evidence="6">Type I restriction-modification system, specificity subunit S</fullName>
    </submittedName>
</protein>
<proteinExistence type="inferred from homology"/>
<name>A0A533Q802_9BACT</name>
<dbReference type="Gene3D" id="3.90.220.20">
    <property type="entry name" value="DNA methylase specificity domains"/>
    <property type="match status" value="1"/>
</dbReference>
<dbReference type="GO" id="GO:0009307">
    <property type="term" value="P:DNA restriction-modification system"/>
    <property type="evidence" value="ECO:0007669"/>
    <property type="project" value="UniProtKB-KW"/>
</dbReference>
<comment type="similarity">
    <text evidence="1">Belongs to the type-I restriction system S methylase family.</text>
</comment>
<evidence type="ECO:0000256" key="4">
    <source>
        <dbReference type="SAM" id="MobiDB-lite"/>
    </source>
</evidence>
<dbReference type="InterPro" id="IPR044946">
    <property type="entry name" value="Restrct_endonuc_typeI_TRD_sf"/>
</dbReference>
<evidence type="ECO:0000256" key="3">
    <source>
        <dbReference type="ARBA" id="ARBA00023125"/>
    </source>
</evidence>
<evidence type="ECO:0000313" key="6">
    <source>
        <dbReference type="EMBL" id="TLD40776.1"/>
    </source>
</evidence>
<dbReference type="EMBL" id="SULG01000081">
    <property type="protein sequence ID" value="TLD40776.1"/>
    <property type="molecule type" value="Genomic_DNA"/>
</dbReference>
<sequence>MNLRPYPKYKDSSVAWLGQVPEGWEVKRSKSVSHIRYGLGQPPKEKEDGLPLIRATNVDHGKIVVKDLLRININNVPASRNAVLSEGEIIVVRSGAYTADSAIVPKEFTGSVAGYDMVMTVFKAMPEYVALALLSKYLRDDQLIQASMRAAQPHLNKEELGSSLIILPQNEEQEIIVLVTEKKLNALDLAISRIEREISLMQEYRTRLISDVVTGKTDVRDIAIPDIADIDDTIDESIEEPEGEEALGTAEAEE</sequence>
<dbReference type="PANTHER" id="PTHR30408:SF12">
    <property type="entry name" value="TYPE I RESTRICTION ENZYME MJAVIII SPECIFICITY SUBUNIT"/>
    <property type="match status" value="1"/>
</dbReference>
<dbReference type="GO" id="GO:0003677">
    <property type="term" value="F:DNA binding"/>
    <property type="evidence" value="ECO:0007669"/>
    <property type="project" value="UniProtKB-KW"/>
</dbReference>
<dbReference type="SUPFAM" id="SSF116734">
    <property type="entry name" value="DNA methylase specificity domain"/>
    <property type="match status" value="1"/>
</dbReference>
<comment type="caution">
    <text evidence="6">The sequence shown here is derived from an EMBL/GenBank/DDBJ whole genome shotgun (WGS) entry which is preliminary data.</text>
</comment>
<keyword evidence="3" id="KW-0238">DNA-binding</keyword>
<keyword evidence="2" id="KW-0680">Restriction system</keyword>
<evidence type="ECO:0000256" key="2">
    <source>
        <dbReference type="ARBA" id="ARBA00022747"/>
    </source>
</evidence>
<dbReference type="Proteomes" id="UP000319783">
    <property type="component" value="Unassembled WGS sequence"/>
</dbReference>
<evidence type="ECO:0000259" key="5">
    <source>
        <dbReference type="Pfam" id="PF01420"/>
    </source>
</evidence>
<gene>
    <name evidence="6" type="ORF">JETT_2967</name>
</gene>
<feature type="region of interest" description="Disordered" evidence="4">
    <location>
        <begin position="234"/>
        <end position="254"/>
    </location>
</feature>
<feature type="domain" description="Type I restriction modification DNA specificity" evidence="5">
    <location>
        <begin position="21"/>
        <end position="177"/>
    </location>
</feature>
<evidence type="ECO:0000256" key="1">
    <source>
        <dbReference type="ARBA" id="ARBA00010923"/>
    </source>
</evidence>
<dbReference type="PANTHER" id="PTHR30408">
    <property type="entry name" value="TYPE-1 RESTRICTION ENZYME ECOKI SPECIFICITY PROTEIN"/>
    <property type="match status" value="1"/>
</dbReference>
<organism evidence="6 7">
    <name type="scientific">Candidatus Jettenia ecosi</name>
    <dbReference type="NCBI Taxonomy" id="2494326"/>
    <lineage>
        <taxon>Bacteria</taxon>
        <taxon>Pseudomonadati</taxon>
        <taxon>Planctomycetota</taxon>
        <taxon>Candidatus Brocadiia</taxon>
        <taxon>Candidatus Brocadiales</taxon>
        <taxon>Candidatus Brocadiaceae</taxon>
        <taxon>Candidatus Jettenia</taxon>
    </lineage>
</organism>
<evidence type="ECO:0000313" key="7">
    <source>
        <dbReference type="Proteomes" id="UP000319783"/>
    </source>
</evidence>
<accession>A0A533Q802</accession>